<dbReference type="RefSeq" id="WP_089556395.1">
    <property type="nucleotide sequence ID" value="NZ_CP022474.1"/>
</dbReference>
<feature type="domain" description="DUF7916" evidence="1">
    <location>
        <begin position="6"/>
        <end position="304"/>
    </location>
</feature>
<evidence type="ECO:0000259" key="1">
    <source>
        <dbReference type="Pfam" id="PF25509"/>
    </source>
</evidence>
<accession>A0AAC9UNR7</accession>
<dbReference type="Proteomes" id="UP000199749">
    <property type="component" value="Chromosome"/>
</dbReference>
<proteinExistence type="predicted"/>
<dbReference type="AlphaFoldDB" id="A0AAC9UNR7"/>
<gene>
    <name evidence="2" type="ORF">CG419_02755</name>
</gene>
<sequence>MVKRLLSANASDVQAYTKDDLFKAIQSSEGRIVMSENVVMHEPSEEGITTSEMTKASGADMILLNAFDVFNPIVLGMPNQEAINTAIPNDNVIKELKKFIGRPIGLNLEPIDLDAPMLEDRLTIPKGRQASAETLRKAGELGFDFVVLTANPGVGTSNKAITDNIKIAKTEFNGLVIAGKMHKAGSSEPIFTDETIDNYLDAGADIILLPAVGTVWGIGATEIKKIIDKIHAKGKLALSAIGTSQESAQPDVIRQLAIRNKELGFDIQHIGDAQRNRYEAISELKIAIAGYRHFIAAVSRSVER</sequence>
<dbReference type="SUPFAM" id="SSF51366">
    <property type="entry name" value="Ribulose-phoshate binding barrel"/>
    <property type="match status" value="1"/>
</dbReference>
<dbReference type="InterPro" id="IPR011060">
    <property type="entry name" value="RibuloseP-bd_barrel"/>
</dbReference>
<evidence type="ECO:0000313" key="2">
    <source>
        <dbReference type="EMBL" id="ASN59605.1"/>
    </source>
</evidence>
<dbReference type="Pfam" id="PF25509">
    <property type="entry name" value="DUF7916"/>
    <property type="match status" value="1"/>
</dbReference>
<dbReference type="EMBL" id="CP022474">
    <property type="protein sequence ID" value="ASN59605.1"/>
    <property type="molecule type" value="Genomic_DNA"/>
</dbReference>
<dbReference type="InterPro" id="IPR057238">
    <property type="entry name" value="DUF7916"/>
</dbReference>
<evidence type="ECO:0000313" key="3">
    <source>
        <dbReference type="Proteomes" id="UP000199749"/>
    </source>
</evidence>
<reference evidence="2 3" key="1">
    <citation type="submission" date="2017-07" db="EMBL/GenBank/DDBJ databases">
        <title>Lactobacillus curvatus MRS6 whole genome.</title>
        <authorList>
            <person name="Jans C."/>
            <person name="Lagler S."/>
            <person name="Lacroix C."/>
            <person name="Meile L."/>
            <person name="Stevens M.J.A."/>
        </authorList>
    </citation>
    <scope>NUCLEOTIDE SEQUENCE [LARGE SCALE GENOMIC DNA]</scope>
    <source>
        <strain evidence="2 3">MRS6</strain>
    </source>
</reference>
<protein>
    <submittedName>
        <fullName evidence="2">PEP phosphonomutase</fullName>
    </submittedName>
</protein>
<name>A0AAC9UNR7_LATCU</name>
<organism evidence="2 3">
    <name type="scientific">Latilactobacillus curvatus</name>
    <name type="common">Lactobacillus curvatus</name>
    <dbReference type="NCBI Taxonomy" id="28038"/>
    <lineage>
        <taxon>Bacteria</taxon>
        <taxon>Bacillati</taxon>
        <taxon>Bacillota</taxon>
        <taxon>Bacilli</taxon>
        <taxon>Lactobacillales</taxon>
        <taxon>Lactobacillaceae</taxon>
        <taxon>Latilactobacillus</taxon>
    </lineage>
</organism>